<evidence type="ECO:0000313" key="1">
    <source>
        <dbReference type="EMBL" id="KAF5093917.1"/>
    </source>
</evidence>
<accession>A0ACB6V0B9</accession>
<protein>
    <submittedName>
        <fullName evidence="1">Uncharacterized protein</fullName>
    </submittedName>
</protein>
<comment type="caution">
    <text evidence="1">The sequence shown here is derived from an EMBL/GenBank/DDBJ whole genome shotgun (WGS) entry which is preliminary data.</text>
</comment>
<dbReference type="EMBL" id="QVQA01000196">
    <property type="protein sequence ID" value="KAF5093917.1"/>
    <property type="molecule type" value="Genomic_DNA"/>
</dbReference>
<proteinExistence type="predicted"/>
<keyword evidence="2" id="KW-1185">Reference proteome</keyword>
<sequence>MDHPTPYGLTPEEEEQGETPLPTVELSESNVSGADLPEYSTGAQITRAPTEPEQSALSRLNQHLHSHHHHHHHHNHNNPADDDRLTSALTIRVDRTRFSLGDIIQGTIMFVPWRKKDSNQPQGISGVNLLLVIKETTFSNSSSNTNLACSQTYKLGYHIVPEMAMPPDGTVSTGYIYSFPFSVQVPNVKVSPNEASQQLPDYTLYYTSTTTTHSSSSRVGLGAVLIELDQTNAHIYDIEDLVTGNIIFTPKRDTIVSHAYATLSGEESSSCTKRQLNLGKFIVPIKEAAATSSVGLPVKKGRTYRFRFSIQIPMTVHSIDHHDNNNEDSSIEDNKGAHMSTLMLIPPSLGPTPDLGIETTHGVSYFVSACVQEAAAAVPTSKSHFCNLPAFVILCPSYPAQLSSGNDTTVEKIRDNDKKIETTVAVARRSGLLKRQTPHGAVQVRVIEPVVVNLDKSAGDVSGAVQLQLVYTASASSPPPPQITQVNTTLSAITTDAHGITTAEPLPLVEHPVLRPHWCSNTHTAALAVPVSVPFHTNALPTFASALLTRRYEMRVAVTIKGSTAAAAVLHVPVLLVASAIPRHYFGYLETWVRVAAEQRATDRRAAPRQSLSKAALIELEANDGAGRAELACYQ</sequence>
<reference evidence="1 2" key="1">
    <citation type="journal article" date="2020" name="Front. Microbiol.">
        <title>Phenotypic and Genetic Characterization of the Cheese Ripening Yeast Geotrichum candidum.</title>
        <authorList>
            <person name="Perkins V."/>
            <person name="Vignola S."/>
            <person name="Lessard M.H."/>
            <person name="Plante P.L."/>
            <person name="Corbeil J."/>
            <person name="Dugat-Bony E."/>
            <person name="Frenette M."/>
            <person name="Labrie S."/>
        </authorList>
    </citation>
    <scope>NUCLEOTIDE SEQUENCE [LARGE SCALE GENOMIC DNA]</scope>
    <source>
        <strain evidence="1 2">LMA-1147</strain>
    </source>
</reference>
<organism evidence="1 2">
    <name type="scientific">Geotrichum galactomycetum</name>
    <dbReference type="NCBI Taxonomy" id="27317"/>
    <lineage>
        <taxon>Eukaryota</taxon>
        <taxon>Fungi</taxon>
        <taxon>Dikarya</taxon>
        <taxon>Ascomycota</taxon>
        <taxon>Saccharomycotina</taxon>
        <taxon>Dipodascomycetes</taxon>
        <taxon>Dipodascales</taxon>
        <taxon>Dipodascaceae</taxon>
        <taxon>Geotrichum</taxon>
    </lineage>
</organism>
<name>A0ACB6V0B9_9ASCO</name>
<evidence type="ECO:0000313" key="2">
    <source>
        <dbReference type="Proteomes" id="UP000744676"/>
    </source>
</evidence>
<gene>
    <name evidence="1" type="ORF">D0Z00_003788</name>
</gene>
<dbReference type="Proteomes" id="UP000744676">
    <property type="component" value="Unassembled WGS sequence"/>
</dbReference>